<gene>
    <name evidence="13" type="primary">tig</name>
    <name evidence="13" type="ORF">IAC50_04940</name>
</gene>
<evidence type="ECO:0000256" key="7">
    <source>
        <dbReference type="ARBA" id="ARBA00023235"/>
    </source>
</evidence>
<reference evidence="13" key="2">
    <citation type="journal article" date="2021" name="PeerJ">
        <title>Extensive microbial diversity within the chicken gut microbiome revealed by metagenomics and culture.</title>
        <authorList>
            <person name="Gilroy R."/>
            <person name="Ravi A."/>
            <person name="Getino M."/>
            <person name="Pursley I."/>
            <person name="Horton D.L."/>
            <person name="Alikhan N.F."/>
            <person name="Baker D."/>
            <person name="Gharbi K."/>
            <person name="Hall N."/>
            <person name="Watson M."/>
            <person name="Adriaenssens E.M."/>
            <person name="Foster-Nyarko E."/>
            <person name="Jarju S."/>
            <person name="Secka A."/>
            <person name="Antonio M."/>
            <person name="Oren A."/>
            <person name="Chaudhuri R.R."/>
            <person name="La Ragione R."/>
            <person name="Hildebrand F."/>
            <person name="Pallen M.J."/>
        </authorList>
    </citation>
    <scope>NUCLEOTIDE SEQUENCE</scope>
    <source>
        <strain evidence="13">ChiHcec3-6078</strain>
    </source>
</reference>
<evidence type="ECO:0000256" key="4">
    <source>
        <dbReference type="ARBA" id="ARBA00022618"/>
    </source>
</evidence>
<dbReference type="SUPFAM" id="SSF54534">
    <property type="entry name" value="FKBP-like"/>
    <property type="match status" value="1"/>
</dbReference>
<dbReference type="Pfam" id="PF00254">
    <property type="entry name" value="FKBP_C"/>
    <property type="match status" value="1"/>
</dbReference>
<keyword evidence="5 10" id="KW-0697">Rotamase</keyword>
<dbReference type="Pfam" id="PF05698">
    <property type="entry name" value="Trigger_C"/>
    <property type="match status" value="1"/>
</dbReference>
<evidence type="ECO:0000259" key="12">
    <source>
        <dbReference type="PROSITE" id="PS50059"/>
    </source>
</evidence>
<comment type="caution">
    <text evidence="13">The sequence shown here is derived from an EMBL/GenBank/DDBJ whole genome shotgun (WGS) entry which is preliminary data.</text>
</comment>
<evidence type="ECO:0000256" key="5">
    <source>
        <dbReference type="ARBA" id="ARBA00023110"/>
    </source>
</evidence>
<dbReference type="EC" id="5.2.1.8" evidence="10"/>
<dbReference type="Proteomes" id="UP000824090">
    <property type="component" value="Unassembled WGS sequence"/>
</dbReference>
<keyword evidence="7 10" id="KW-0413">Isomerase</keyword>
<dbReference type="GO" id="GO:0006457">
    <property type="term" value="P:protein folding"/>
    <property type="evidence" value="ECO:0007669"/>
    <property type="project" value="InterPro"/>
</dbReference>
<dbReference type="GO" id="GO:0015031">
    <property type="term" value="P:protein transport"/>
    <property type="evidence" value="ECO:0007669"/>
    <property type="project" value="InterPro"/>
</dbReference>
<evidence type="ECO:0000256" key="1">
    <source>
        <dbReference type="ARBA" id="ARBA00000971"/>
    </source>
</evidence>
<keyword evidence="4" id="KW-0132">Cell division</keyword>
<comment type="subcellular location">
    <subcellularLocation>
        <location evidence="2">Cytoplasm</location>
    </subcellularLocation>
</comment>
<evidence type="ECO:0000256" key="10">
    <source>
        <dbReference type="PROSITE-ProRule" id="PRU00277"/>
    </source>
</evidence>
<protein>
    <recommendedName>
        <fullName evidence="10">peptidylprolyl isomerase</fullName>
        <ecNumber evidence="10">5.2.1.8</ecNumber>
    </recommendedName>
</protein>
<evidence type="ECO:0000256" key="3">
    <source>
        <dbReference type="ARBA" id="ARBA00005464"/>
    </source>
</evidence>
<dbReference type="PROSITE" id="PS51257">
    <property type="entry name" value="PROKAR_LIPOPROTEIN"/>
    <property type="match status" value="1"/>
</dbReference>
<evidence type="ECO:0000256" key="9">
    <source>
        <dbReference type="ARBA" id="ARBA00024849"/>
    </source>
</evidence>
<evidence type="ECO:0000256" key="2">
    <source>
        <dbReference type="ARBA" id="ARBA00004496"/>
    </source>
</evidence>
<dbReference type="InterPro" id="IPR027304">
    <property type="entry name" value="Trigger_fact/SurA_dom_sf"/>
</dbReference>
<feature type="signal peptide" evidence="11">
    <location>
        <begin position="1"/>
        <end position="26"/>
    </location>
</feature>
<dbReference type="SUPFAM" id="SSF109998">
    <property type="entry name" value="Triger factor/SurA peptide-binding domain-like"/>
    <property type="match status" value="1"/>
</dbReference>
<dbReference type="InterPro" id="IPR046357">
    <property type="entry name" value="PPIase_dom_sf"/>
</dbReference>
<evidence type="ECO:0000313" key="13">
    <source>
        <dbReference type="EMBL" id="HIU25822.1"/>
    </source>
</evidence>
<keyword evidence="11" id="KW-0732">Signal</keyword>
<accession>A0A9D1L767</accession>
<dbReference type="InterPro" id="IPR037041">
    <property type="entry name" value="Trigger_fac_C_sf"/>
</dbReference>
<dbReference type="NCBIfam" id="TIGR00115">
    <property type="entry name" value="tig"/>
    <property type="match status" value="1"/>
</dbReference>
<dbReference type="GO" id="GO:0005737">
    <property type="term" value="C:cytoplasm"/>
    <property type="evidence" value="ECO:0007669"/>
    <property type="project" value="UniProtKB-SubCell"/>
</dbReference>
<name>A0A9D1L767_9FIRM</name>
<dbReference type="InterPro" id="IPR008880">
    <property type="entry name" value="Trigger_fac_C"/>
</dbReference>
<comment type="function">
    <text evidence="9">Involved in protein export. Acts as a chaperone by maintaining the newly synthesized protein in an open conformation. Functions as a peptidyl-prolyl cis-trans isomerase.</text>
</comment>
<dbReference type="Gene3D" id="1.10.3120.10">
    <property type="entry name" value="Trigger factor, C-terminal domain"/>
    <property type="match status" value="1"/>
</dbReference>
<dbReference type="PROSITE" id="PS50059">
    <property type="entry name" value="FKBP_PPIASE"/>
    <property type="match status" value="1"/>
</dbReference>
<evidence type="ECO:0000256" key="6">
    <source>
        <dbReference type="ARBA" id="ARBA00023186"/>
    </source>
</evidence>
<evidence type="ECO:0000256" key="11">
    <source>
        <dbReference type="SAM" id="SignalP"/>
    </source>
</evidence>
<dbReference type="FunFam" id="3.10.50.40:FF:000001">
    <property type="entry name" value="Trigger factor"/>
    <property type="match status" value="1"/>
</dbReference>
<dbReference type="InterPro" id="IPR005215">
    <property type="entry name" value="Trig_fac"/>
</dbReference>
<dbReference type="GO" id="GO:0003755">
    <property type="term" value="F:peptidyl-prolyl cis-trans isomerase activity"/>
    <property type="evidence" value="ECO:0007669"/>
    <property type="project" value="UniProtKB-KW"/>
</dbReference>
<evidence type="ECO:0000256" key="8">
    <source>
        <dbReference type="ARBA" id="ARBA00023306"/>
    </source>
</evidence>
<reference evidence="13" key="1">
    <citation type="submission" date="2020-10" db="EMBL/GenBank/DDBJ databases">
        <authorList>
            <person name="Gilroy R."/>
        </authorList>
    </citation>
    <scope>NUCLEOTIDE SEQUENCE</scope>
    <source>
        <strain evidence="13">ChiHcec3-6078</strain>
    </source>
</reference>
<feature type="chain" id="PRO_5039479128" description="peptidylprolyl isomerase" evidence="11">
    <location>
        <begin position="27"/>
        <end position="358"/>
    </location>
</feature>
<evidence type="ECO:0000313" key="14">
    <source>
        <dbReference type="Proteomes" id="UP000824090"/>
    </source>
</evidence>
<dbReference type="Gene3D" id="3.10.50.40">
    <property type="match status" value="1"/>
</dbReference>
<organism evidence="13 14">
    <name type="scientific">Candidatus Allocopromorpha excrementigallinarum</name>
    <dbReference type="NCBI Taxonomy" id="2840742"/>
    <lineage>
        <taxon>Bacteria</taxon>
        <taxon>Bacillati</taxon>
        <taxon>Bacillota</taxon>
        <taxon>Clostridia</taxon>
        <taxon>Eubacteriales</taxon>
        <taxon>Eubacteriaceae</taxon>
        <taxon>Eubacteriaceae incertae sedis</taxon>
        <taxon>Candidatus Allocopromorpha</taxon>
    </lineage>
</organism>
<comment type="similarity">
    <text evidence="3">Belongs to the FKBP-type PPIase family. Tig subfamily.</text>
</comment>
<dbReference type="EMBL" id="DVMP01000088">
    <property type="protein sequence ID" value="HIU25822.1"/>
    <property type="molecule type" value="Genomic_DNA"/>
</dbReference>
<comment type="catalytic activity">
    <reaction evidence="1 10">
        <text>[protein]-peptidylproline (omega=180) = [protein]-peptidylproline (omega=0)</text>
        <dbReference type="Rhea" id="RHEA:16237"/>
        <dbReference type="Rhea" id="RHEA-COMP:10747"/>
        <dbReference type="Rhea" id="RHEA-COMP:10748"/>
        <dbReference type="ChEBI" id="CHEBI:83833"/>
        <dbReference type="ChEBI" id="CHEBI:83834"/>
        <dbReference type="EC" id="5.2.1.8"/>
    </reaction>
</comment>
<dbReference type="GO" id="GO:0051301">
    <property type="term" value="P:cell division"/>
    <property type="evidence" value="ECO:0007669"/>
    <property type="project" value="UniProtKB-KW"/>
</dbReference>
<dbReference type="InterPro" id="IPR001179">
    <property type="entry name" value="PPIase_FKBP_dom"/>
</dbReference>
<proteinExistence type="inferred from homology"/>
<sequence>MKKKLGIILVMIMAAAGLSSCTSSMSYSDYDFDEYMEVGEYKGLDVAPYTVTVSNEDLYTEIENRLQAAAETTDLEEGAAVEEGDTLNIDYVGKIDGKAFDNGSAEGASLQIGSNSFIDGFEDGLIGKTIGSEAVLNLTFPEDYQEESLQGKDVEFTVTINSGTREEVPDYNLEFVQENSDYETMDEYEAAVREDVYAQKEEEAVNTQKTTLWSEALDNTEMKKYPDRELDHYIEFNSDQIDDMASSYGMSREDVLASYEFGDEEEFAAVNEDSSKLRVKQEMLIEYIADKEGITYTDEESQELISSFEQQGYNESAIERQTGRTMEDYVRIELLYGKVLDFLLENANITEEAADNQQ</sequence>
<keyword evidence="6" id="KW-0143">Chaperone</keyword>
<feature type="domain" description="PPIase FKBP-type" evidence="12">
    <location>
        <begin position="84"/>
        <end position="174"/>
    </location>
</feature>
<dbReference type="AlphaFoldDB" id="A0A9D1L767"/>
<keyword evidence="8" id="KW-0131">Cell cycle</keyword>